<dbReference type="Gene3D" id="2.30.30.30">
    <property type="match status" value="1"/>
</dbReference>
<dbReference type="RefSeq" id="WP_048193253.1">
    <property type="nucleotide sequence ID" value="NZ_CAAGSM010000007.1"/>
</dbReference>
<evidence type="ECO:0000256" key="7">
    <source>
        <dbReference type="SAM" id="MobiDB-lite"/>
    </source>
</evidence>
<dbReference type="InterPro" id="IPR022666">
    <property type="entry name" value="Ribosomal_uL2_RNA-bd_dom"/>
</dbReference>
<comment type="caution">
    <text evidence="10">The sequence shown here is derived from an EMBL/GenBank/DDBJ whole genome shotgun (WGS) entry which is preliminary data.</text>
</comment>
<dbReference type="PANTHER" id="PTHR13691">
    <property type="entry name" value="RIBOSOMAL PROTEIN L2"/>
    <property type="match status" value="1"/>
</dbReference>
<dbReference type="InterPro" id="IPR022669">
    <property type="entry name" value="Ribosomal_uL2_C"/>
</dbReference>
<dbReference type="Pfam" id="PF03947">
    <property type="entry name" value="Ribosomal_L2_C"/>
    <property type="match status" value="1"/>
</dbReference>
<dbReference type="GO" id="GO:0019843">
    <property type="term" value="F:rRNA binding"/>
    <property type="evidence" value="ECO:0007669"/>
    <property type="project" value="UniProtKB-UniRule"/>
</dbReference>
<dbReference type="GO" id="GO:0022625">
    <property type="term" value="C:cytosolic large ribosomal subunit"/>
    <property type="evidence" value="ECO:0007669"/>
    <property type="project" value="TreeGrafter"/>
</dbReference>
<comment type="subunit">
    <text evidence="6">Part of the 50S ribosomal subunit. Forms a bridge to the 30S subunit in the 70S ribosome.</text>
</comment>
<evidence type="ECO:0000256" key="2">
    <source>
        <dbReference type="ARBA" id="ARBA00022730"/>
    </source>
</evidence>
<evidence type="ECO:0000259" key="8">
    <source>
        <dbReference type="SMART" id="SM01382"/>
    </source>
</evidence>
<evidence type="ECO:0000256" key="1">
    <source>
        <dbReference type="ARBA" id="ARBA00005636"/>
    </source>
</evidence>
<dbReference type="EMBL" id="JRHO01000005">
    <property type="protein sequence ID" value="KGK99522.1"/>
    <property type="molecule type" value="Genomic_DNA"/>
</dbReference>
<dbReference type="HAMAP" id="MF_01320_A">
    <property type="entry name" value="Ribosomal_uL2_A"/>
    <property type="match status" value="1"/>
</dbReference>
<gene>
    <name evidence="10" type="primary">rpl2p</name>
    <name evidence="6" type="synonym">rpl2</name>
    <name evidence="10" type="ORF">LI82_01855</name>
</gene>
<dbReference type="FunFam" id="2.30.30.30:FF:000001">
    <property type="entry name" value="50S ribosomal protein L2"/>
    <property type="match status" value="1"/>
</dbReference>
<dbReference type="AlphaFoldDB" id="A0A099T336"/>
<dbReference type="Proteomes" id="UP000029859">
    <property type="component" value="Unassembled WGS sequence"/>
</dbReference>
<keyword evidence="11" id="KW-1185">Reference proteome</keyword>
<dbReference type="FunFam" id="4.10.950.10:FF:000002">
    <property type="entry name" value="60S ribosomal protein L2"/>
    <property type="match status" value="1"/>
</dbReference>
<accession>A0A099T336</accession>
<evidence type="ECO:0000259" key="9">
    <source>
        <dbReference type="SMART" id="SM01383"/>
    </source>
</evidence>
<dbReference type="NCBIfam" id="NF007180">
    <property type="entry name" value="PRK09612.1"/>
    <property type="match status" value="1"/>
</dbReference>
<name>A0A099T336_METMT</name>
<organism evidence="10 11">
    <name type="scientific">Methanococcoides methylutens</name>
    <dbReference type="NCBI Taxonomy" id="2226"/>
    <lineage>
        <taxon>Archaea</taxon>
        <taxon>Methanobacteriati</taxon>
        <taxon>Methanobacteriota</taxon>
        <taxon>Stenosarchaea group</taxon>
        <taxon>Methanomicrobia</taxon>
        <taxon>Methanosarcinales</taxon>
        <taxon>Methanosarcinaceae</taxon>
        <taxon>Methanococcoides</taxon>
    </lineage>
</organism>
<evidence type="ECO:0000313" key="11">
    <source>
        <dbReference type="Proteomes" id="UP000029859"/>
    </source>
</evidence>
<dbReference type="Pfam" id="PF00181">
    <property type="entry name" value="Ribosomal_L2_N"/>
    <property type="match status" value="1"/>
</dbReference>
<evidence type="ECO:0000256" key="6">
    <source>
        <dbReference type="HAMAP-Rule" id="MF_01320"/>
    </source>
</evidence>
<dbReference type="SUPFAM" id="SSF50104">
    <property type="entry name" value="Translation proteins SH3-like domain"/>
    <property type="match status" value="1"/>
</dbReference>
<keyword evidence="2 6" id="KW-0699">rRNA-binding</keyword>
<evidence type="ECO:0000256" key="5">
    <source>
        <dbReference type="ARBA" id="ARBA00023274"/>
    </source>
</evidence>
<reference evidence="10 11" key="1">
    <citation type="submission" date="2014-09" db="EMBL/GenBank/DDBJ databases">
        <title>Draft genome sequence of an obligately methylotrophic methanogen, Methanococcoides methylutens, isolated from marine sediment.</title>
        <authorList>
            <person name="Guan Y."/>
            <person name="Ngugi D.K."/>
            <person name="Blom J."/>
            <person name="Ali S."/>
            <person name="Ferry J.G."/>
            <person name="Stingl U."/>
        </authorList>
    </citation>
    <scope>NUCLEOTIDE SEQUENCE [LARGE SCALE GENOMIC DNA]</scope>
    <source>
        <strain evidence="10 11">DSM 2657</strain>
    </source>
</reference>
<dbReference type="Gene3D" id="2.40.50.140">
    <property type="entry name" value="Nucleic acid-binding proteins"/>
    <property type="match status" value="1"/>
</dbReference>
<dbReference type="InterPro" id="IPR008991">
    <property type="entry name" value="Translation_prot_SH3-like_sf"/>
</dbReference>
<keyword evidence="4 6" id="KW-0689">Ribosomal protein</keyword>
<evidence type="ECO:0000256" key="4">
    <source>
        <dbReference type="ARBA" id="ARBA00022980"/>
    </source>
</evidence>
<keyword evidence="3 6" id="KW-0694">RNA-binding</keyword>
<dbReference type="SMART" id="SM01382">
    <property type="entry name" value="Ribosomal_L2_C"/>
    <property type="match status" value="1"/>
</dbReference>
<dbReference type="Gene3D" id="4.10.950.10">
    <property type="entry name" value="Ribosomal protein L2, domain 3"/>
    <property type="match status" value="1"/>
</dbReference>
<feature type="region of interest" description="Disordered" evidence="7">
    <location>
        <begin position="202"/>
        <end position="237"/>
    </location>
</feature>
<evidence type="ECO:0000313" key="10">
    <source>
        <dbReference type="EMBL" id="KGK99522.1"/>
    </source>
</evidence>
<dbReference type="SMART" id="SM01383">
    <property type="entry name" value="Ribosomal_L2"/>
    <property type="match status" value="1"/>
</dbReference>
<dbReference type="PANTHER" id="PTHR13691:SF16">
    <property type="entry name" value="LARGE RIBOSOMAL SUBUNIT PROTEIN UL2"/>
    <property type="match status" value="1"/>
</dbReference>
<dbReference type="PIRSF" id="PIRSF002158">
    <property type="entry name" value="Ribosomal_L2"/>
    <property type="match status" value="1"/>
</dbReference>
<dbReference type="SUPFAM" id="SSF50249">
    <property type="entry name" value="Nucleic acid-binding proteins"/>
    <property type="match status" value="1"/>
</dbReference>
<keyword evidence="5 6" id="KW-0687">Ribonucleoprotein</keyword>
<protein>
    <recommendedName>
        <fullName evidence="6">Large ribosomal subunit protein uL2</fullName>
    </recommendedName>
</protein>
<dbReference type="InterPro" id="IPR014726">
    <property type="entry name" value="Ribosomal_uL2_dom3"/>
</dbReference>
<feature type="domain" description="Large ribosomal subunit protein uL2 RNA-binding" evidence="9">
    <location>
        <begin position="11"/>
        <end position="83"/>
    </location>
</feature>
<comment type="function">
    <text evidence="6">One of the primary rRNA binding proteins. Required for association of the 30S and 50S subunits to form the 70S ribosome, for tRNA binding and peptide bond formation. It has been suggested to have peptidyltransferase activity; this is somewhat controversial. Makes several contacts with the 16S rRNA in the 70S ribosome.</text>
</comment>
<dbReference type="InterPro" id="IPR014722">
    <property type="entry name" value="Rib_uL2_dom2"/>
</dbReference>
<feature type="domain" description="Large ribosomal subunit protein uL2 C-terminal" evidence="8">
    <location>
        <begin position="89"/>
        <end position="222"/>
    </location>
</feature>
<sequence length="237" mass="25420">MAKRLISQNRGRGSPTYRAPSHKYKAALKHPRVDEESVLNGTVIDITHDPARSAPIVKVAFENGEEQLILAPEGIAVGEKISCGVSAEVKPGNILPLAEIPEGIPVCNIESKPNDGGQFARSSGVYATLVSREATKVVIRMPSGVLKWFNPKCRATVGIVAGGGRVDRPFLKAGKKYHKMKARAAKYPRVSGVAMNVIDHPFGGGNRKHPGRPTTVSRNAPPGRKVGQIAARRTGKR</sequence>
<dbReference type="InterPro" id="IPR023672">
    <property type="entry name" value="Ribosomal_uL2_arc_euk"/>
</dbReference>
<dbReference type="InterPro" id="IPR012340">
    <property type="entry name" value="NA-bd_OB-fold"/>
</dbReference>
<dbReference type="GO" id="GO:0002181">
    <property type="term" value="P:cytoplasmic translation"/>
    <property type="evidence" value="ECO:0007669"/>
    <property type="project" value="TreeGrafter"/>
</dbReference>
<comment type="similarity">
    <text evidence="1 6">Belongs to the universal ribosomal protein uL2 family.</text>
</comment>
<proteinExistence type="inferred from homology"/>
<dbReference type="GO" id="GO:0003735">
    <property type="term" value="F:structural constituent of ribosome"/>
    <property type="evidence" value="ECO:0007669"/>
    <property type="project" value="InterPro"/>
</dbReference>
<dbReference type="OrthoDB" id="5987at2157"/>
<dbReference type="InterPro" id="IPR002171">
    <property type="entry name" value="Ribosomal_uL2"/>
</dbReference>
<evidence type="ECO:0000256" key="3">
    <source>
        <dbReference type="ARBA" id="ARBA00022884"/>
    </source>
</evidence>